<dbReference type="Pfam" id="PF12585">
    <property type="entry name" value="DUF3759"/>
    <property type="match status" value="1"/>
</dbReference>
<keyword evidence="3" id="KW-1185">Reference proteome</keyword>
<dbReference type="AlphaFoldDB" id="A0A3N4IKD9"/>
<protein>
    <submittedName>
        <fullName evidence="2">Uncharacterized protein</fullName>
    </submittedName>
</protein>
<gene>
    <name evidence="2" type="ORF">BJ508DRAFT_411473</name>
</gene>
<dbReference type="EMBL" id="ML119650">
    <property type="protein sequence ID" value="RPA86309.1"/>
    <property type="molecule type" value="Genomic_DNA"/>
</dbReference>
<evidence type="ECO:0000256" key="1">
    <source>
        <dbReference type="SAM" id="MobiDB-lite"/>
    </source>
</evidence>
<accession>A0A3N4IKD9</accession>
<sequence>MAASPAPRLAPQPNPSQIPTPKSPLDPAATWSLSYAAWRQIYTDPLTFPSSPSSPFTIPATASTPVRRKIRESLPTQLARAAAFQALKSFEIIARKSGESMSHDLALAVLERLADEEVRKLGTEWRLGDTELRNARWECGGCVRGLYEGWYIEELTWKEYDPSRAGGLHWSMHDAGVVEQTLY</sequence>
<evidence type="ECO:0000313" key="2">
    <source>
        <dbReference type="EMBL" id="RPA86309.1"/>
    </source>
</evidence>
<proteinExistence type="predicted"/>
<feature type="compositionally biased region" description="Pro residues" evidence="1">
    <location>
        <begin position="8"/>
        <end position="24"/>
    </location>
</feature>
<reference evidence="2 3" key="1">
    <citation type="journal article" date="2018" name="Nat. Ecol. Evol.">
        <title>Pezizomycetes genomes reveal the molecular basis of ectomycorrhizal truffle lifestyle.</title>
        <authorList>
            <person name="Murat C."/>
            <person name="Payen T."/>
            <person name="Noel B."/>
            <person name="Kuo A."/>
            <person name="Morin E."/>
            <person name="Chen J."/>
            <person name="Kohler A."/>
            <person name="Krizsan K."/>
            <person name="Balestrini R."/>
            <person name="Da Silva C."/>
            <person name="Montanini B."/>
            <person name="Hainaut M."/>
            <person name="Levati E."/>
            <person name="Barry K.W."/>
            <person name="Belfiori B."/>
            <person name="Cichocki N."/>
            <person name="Clum A."/>
            <person name="Dockter R.B."/>
            <person name="Fauchery L."/>
            <person name="Guy J."/>
            <person name="Iotti M."/>
            <person name="Le Tacon F."/>
            <person name="Lindquist E.A."/>
            <person name="Lipzen A."/>
            <person name="Malagnac F."/>
            <person name="Mello A."/>
            <person name="Molinier V."/>
            <person name="Miyauchi S."/>
            <person name="Poulain J."/>
            <person name="Riccioni C."/>
            <person name="Rubini A."/>
            <person name="Sitrit Y."/>
            <person name="Splivallo R."/>
            <person name="Traeger S."/>
            <person name="Wang M."/>
            <person name="Zifcakova L."/>
            <person name="Wipf D."/>
            <person name="Zambonelli A."/>
            <person name="Paolocci F."/>
            <person name="Nowrousian M."/>
            <person name="Ottonello S."/>
            <person name="Baldrian P."/>
            <person name="Spatafora J.W."/>
            <person name="Henrissat B."/>
            <person name="Nagy L.G."/>
            <person name="Aury J.M."/>
            <person name="Wincker P."/>
            <person name="Grigoriev I.V."/>
            <person name="Bonfante P."/>
            <person name="Martin F.M."/>
        </authorList>
    </citation>
    <scope>NUCLEOTIDE SEQUENCE [LARGE SCALE GENOMIC DNA]</scope>
    <source>
        <strain evidence="2 3">RN42</strain>
    </source>
</reference>
<feature type="region of interest" description="Disordered" evidence="1">
    <location>
        <begin position="1"/>
        <end position="25"/>
    </location>
</feature>
<evidence type="ECO:0000313" key="3">
    <source>
        <dbReference type="Proteomes" id="UP000275078"/>
    </source>
</evidence>
<dbReference type="InterPro" id="IPR022234">
    <property type="entry name" value="DUF3759"/>
</dbReference>
<organism evidence="2 3">
    <name type="scientific">Ascobolus immersus RN42</name>
    <dbReference type="NCBI Taxonomy" id="1160509"/>
    <lineage>
        <taxon>Eukaryota</taxon>
        <taxon>Fungi</taxon>
        <taxon>Dikarya</taxon>
        <taxon>Ascomycota</taxon>
        <taxon>Pezizomycotina</taxon>
        <taxon>Pezizomycetes</taxon>
        <taxon>Pezizales</taxon>
        <taxon>Ascobolaceae</taxon>
        <taxon>Ascobolus</taxon>
    </lineage>
</organism>
<dbReference type="Proteomes" id="UP000275078">
    <property type="component" value="Unassembled WGS sequence"/>
</dbReference>
<name>A0A3N4IKD9_ASCIM</name>